<keyword evidence="1" id="KW-0812">Transmembrane</keyword>
<gene>
    <name evidence="2" type="ORF">PUN28_006282</name>
</gene>
<keyword evidence="1" id="KW-0472">Membrane</keyword>
<sequence length="192" mass="22901">MQIILLHLIERNVGLILFIAFVHLSHVRFPKGSTCSRQELTWLTSMQRRKNERERPLSMLSMRYVILANVRWTVFRGNKPSRAKNTLDLEYSRDGFFKLNENYVSLRRNDLAHISAIEGESLSGISEMRTHVVHIYLYIYIYIYIYITIRRVFIRLVSQKTRRRDRLEEATYNLQALRVPNSSNIRNPYPPR</sequence>
<keyword evidence="1" id="KW-1133">Transmembrane helix</keyword>
<dbReference type="Proteomes" id="UP001430953">
    <property type="component" value="Unassembled WGS sequence"/>
</dbReference>
<comment type="caution">
    <text evidence="2">The sequence shown here is derived from an EMBL/GenBank/DDBJ whole genome shotgun (WGS) entry which is preliminary data.</text>
</comment>
<reference evidence="2 3" key="1">
    <citation type="submission" date="2023-03" db="EMBL/GenBank/DDBJ databases">
        <title>High recombination rates correlate with genetic variation in Cardiocondyla obscurior ants.</title>
        <authorList>
            <person name="Errbii M."/>
        </authorList>
    </citation>
    <scope>NUCLEOTIDE SEQUENCE [LARGE SCALE GENOMIC DNA]</scope>
    <source>
        <strain evidence="2">Alpha-2009</strain>
        <tissue evidence="2">Whole body</tissue>
    </source>
</reference>
<dbReference type="AlphaFoldDB" id="A0AAW2GE35"/>
<evidence type="ECO:0000313" key="2">
    <source>
        <dbReference type="EMBL" id="KAL0124336.1"/>
    </source>
</evidence>
<dbReference type="EMBL" id="JADYXP020000005">
    <property type="protein sequence ID" value="KAL0124336.1"/>
    <property type="molecule type" value="Genomic_DNA"/>
</dbReference>
<organism evidence="2 3">
    <name type="scientific">Cardiocondyla obscurior</name>
    <dbReference type="NCBI Taxonomy" id="286306"/>
    <lineage>
        <taxon>Eukaryota</taxon>
        <taxon>Metazoa</taxon>
        <taxon>Ecdysozoa</taxon>
        <taxon>Arthropoda</taxon>
        <taxon>Hexapoda</taxon>
        <taxon>Insecta</taxon>
        <taxon>Pterygota</taxon>
        <taxon>Neoptera</taxon>
        <taxon>Endopterygota</taxon>
        <taxon>Hymenoptera</taxon>
        <taxon>Apocrita</taxon>
        <taxon>Aculeata</taxon>
        <taxon>Formicoidea</taxon>
        <taxon>Formicidae</taxon>
        <taxon>Myrmicinae</taxon>
        <taxon>Cardiocondyla</taxon>
    </lineage>
</organism>
<feature type="transmembrane region" description="Helical" evidence="1">
    <location>
        <begin position="135"/>
        <end position="154"/>
    </location>
</feature>
<accession>A0AAW2GE35</accession>
<evidence type="ECO:0000256" key="1">
    <source>
        <dbReference type="SAM" id="Phobius"/>
    </source>
</evidence>
<keyword evidence="3" id="KW-1185">Reference proteome</keyword>
<proteinExistence type="predicted"/>
<evidence type="ECO:0000313" key="3">
    <source>
        <dbReference type="Proteomes" id="UP001430953"/>
    </source>
</evidence>
<name>A0AAW2GE35_9HYME</name>
<protein>
    <submittedName>
        <fullName evidence="2">Uncharacterized protein</fullName>
    </submittedName>
</protein>